<dbReference type="Proteomes" id="UP000012960">
    <property type="component" value="Unplaced"/>
</dbReference>
<dbReference type="InterPro" id="IPR036390">
    <property type="entry name" value="WH_DNA-bd_sf"/>
</dbReference>
<feature type="compositionally biased region" description="Basic residues" evidence="5">
    <location>
        <begin position="25"/>
        <end position="34"/>
    </location>
</feature>
<feature type="region of interest" description="Disordered" evidence="5">
    <location>
        <begin position="17"/>
        <end position="39"/>
    </location>
</feature>
<evidence type="ECO:0000256" key="2">
    <source>
        <dbReference type="ARBA" id="ARBA00022679"/>
    </source>
</evidence>
<organism evidence="9 10">
    <name type="scientific">Musa acuminata subsp. malaccensis</name>
    <name type="common">Wild banana</name>
    <name type="synonym">Musa malaccensis</name>
    <dbReference type="NCBI Taxonomy" id="214687"/>
    <lineage>
        <taxon>Eukaryota</taxon>
        <taxon>Viridiplantae</taxon>
        <taxon>Streptophyta</taxon>
        <taxon>Embryophyta</taxon>
        <taxon>Tracheophyta</taxon>
        <taxon>Spermatophyta</taxon>
        <taxon>Magnoliopsida</taxon>
        <taxon>Liliopsida</taxon>
        <taxon>Zingiberales</taxon>
        <taxon>Musaceae</taxon>
        <taxon>Musa</taxon>
    </lineage>
</organism>
<evidence type="ECO:0000256" key="4">
    <source>
        <dbReference type="PIRSR" id="PIRSR005739-1"/>
    </source>
</evidence>
<dbReference type="SUPFAM" id="SSF46785">
    <property type="entry name" value="Winged helix' DNA-binding domain"/>
    <property type="match status" value="1"/>
</dbReference>
<evidence type="ECO:0000259" key="7">
    <source>
        <dbReference type="Pfam" id="PF08100"/>
    </source>
</evidence>
<dbReference type="GO" id="GO:0046983">
    <property type="term" value="F:protein dimerization activity"/>
    <property type="evidence" value="ECO:0007669"/>
    <property type="project" value="InterPro"/>
</dbReference>
<protein>
    <submittedName>
        <fullName evidence="8">(wild Malaysian banana) hypothetical protein</fullName>
    </submittedName>
</protein>
<dbReference type="FunFam" id="1.10.10.10:FF:000357">
    <property type="entry name" value="Caffeic acid 3-O-methyltransferase"/>
    <property type="match status" value="1"/>
</dbReference>
<evidence type="ECO:0000313" key="10">
    <source>
        <dbReference type="Proteomes" id="UP000012960"/>
    </source>
</evidence>
<feature type="active site" description="Proton acceptor" evidence="4">
    <location>
        <position position="314"/>
    </location>
</feature>
<dbReference type="FunCoup" id="A0A804HP78">
    <property type="interactions" value="938"/>
</dbReference>
<dbReference type="KEGG" id="mus:103980348"/>
<dbReference type="OrthoDB" id="728759at2759"/>
<feature type="domain" description="O-methyltransferase C-terminal" evidence="6">
    <location>
        <begin position="185"/>
        <end position="390"/>
    </location>
</feature>
<dbReference type="GO" id="GO:0008171">
    <property type="term" value="F:O-methyltransferase activity"/>
    <property type="evidence" value="ECO:0000318"/>
    <property type="project" value="GO_Central"/>
</dbReference>
<keyword evidence="1" id="KW-0489">Methyltransferase</keyword>
<dbReference type="GO" id="GO:0032259">
    <property type="term" value="P:methylation"/>
    <property type="evidence" value="ECO:0000318"/>
    <property type="project" value="GO_Central"/>
</dbReference>
<dbReference type="Gene3D" id="1.10.10.10">
    <property type="entry name" value="Winged helix-like DNA-binding domain superfamily/Winged helix DNA-binding domain"/>
    <property type="match status" value="1"/>
</dbReference>
<dbReference type="Pfam" id="PF08100">
    <property type="entry name" value="Dimerisation"/>
    <property type="match status" value="1"/>
</dbReference>
<dbReference type="Gene3D" id="3.40.50.150">
    <property type="entry name" value="Vaccinia Virus protein VP39"/>
    <property type="match status" value="1"/>
</dbReference>
<dbReference type="Gramene" id="Ma01_t01680.1">
    <property type="protein sequence ID" value="Ma01_p01680.1"/>
    <property type="gene ID" value="Ma01_g01680"/>
</dbReference>
<dbReference type="FunFam" id="3.40.50.150:FF:000061">
    <property type="entry name" value="Caffeic acid O-methyltransferase"/>
    <property type="match status" value="1"/>
</dbReference>
<name>A0A804HP78_MUSAM</name>
<dbReference type="InterPro" id="IPR012967">
    <property type="entry name" value="COMT_dimerisation"/>
</dbReference>
<evidence type="ECO:0000256" key="3">
    <source>
        <dbReference type="ARBA" id="ARBA00022691"/>
    </source>
</evidence>
<dbReference type="PIRSF" id="PIRSF005739">
    <property type="entry name" value="O-mtase"/>
    <property type="match status" value="1"/>
</dbReference>
<reference evidence="8" key="1">
    <citation type="submission" date="2021-03" db="EMBL/GenBank/DDBJ databases">
        <authorList>
            <consortium name="Genoscope - CEA"/>
            <person name="William W."/>
        </authorList>
    </citation>
    <scope>NUCLEOTIDE SEQUENCE</scope>
    <source>
        <strain evidence="8">Doubled-haploid Pahang</strain>
    </source>
</reference>
<dbReference type="OMA" id="CEVICCA"/>
<dbReference type="InterPro" id="IPR001077">
    <property type="entry name" value="COMT_C"/>
</dbReference>
<keyword evidence="2" id="KW-0808">Transferase</keyword>
<dbReference type="InterPro" id="IPR016461">
    <property type="entry name" value="COMT-like"/>
</dbReference>
<gene>
    <name evidence="8" type="ORF">GSMUA_285640.1</name>
</gene>
<feature type="domain" description="O-methyltransferase dimerisation" evidence="7">
    <location>
        <begin position="70"/>
        <end position="162"/>
    </location>
</feature>
<dbReference type="AlphaFoldDB" id="A0A804HP78"/>
<dbReference type="SMR" id="A0A804HP78"/>
<evidence type="ECO:0000259" key="6">
    <source>
        <dbReference type="Pfam" id="PF00891"/>
    </source>
</evidence>
<keyword evidence="10" id="KW-1185">Reference proteome</keyword>
<keyword evidence="3" id="KW-0949">S-adenosyl-L-methionine</keyword>
<evidence type="ECO:0000313" key="8">
    <source>
        <dbReference type="EMBL" id="CAG1858269.1"/>
    </source>
</evidence>
<sequence>MPSPHVVDAIAEHSEPYKSASRAHVLPHHHHHSSHPLQLPPRTMGSVKKAAAALQLSPEEDEEACMYAAQLVSSSVLPMTLKAAIELQLLEIIVGAGPGARLSPADVAAQLPTTNPQAAAMVDRILRLLAAYGIVSCAVEAGRDGRPCRMYGAAPVCKYLTRNEDGVSFAALSLMNQDKVLMESWYHLKEAVLEGGIPFNRAYGMTAFEYHGTDPRFNKVFNEGMRSHSIVITKKFLQVYRGLDDVKVLVDVGGGIGATLHMITSTHPHIHGINYDLPHVISDAPPLPGVDHVSGDMFESVPGGDAILMKWILHDWSDESCAKILNNCWKALPENGKVIAVECVLPVVPEPSLRTQSVCHVDLIMLAHNPGGKERTEMEFQELAKQAGFSGFKPTYVYANTWALEFTK</sequence>
<dbReference type="InParanoid" id="A0A804HP78"/>
<dbReference type="InterPro" id="IPR029063">
    <property type="entry name" value="SAM-dependent_MTases_sf"/>
</dbReference>
<dbReference type="SUPFAM" id="SSF53335">
    <property type="entry name" value="S-adenosyl-L-methionine-dependent methyltransferases"/>
    <property type="match status" value="1"/>
</dbReference>
<evidence type="ECO:0000313" key="9">
    <source>
        <dbReference type="EnsemblPlants" id="Ma01_p01680.1"/>
    </source>
</evidence>
<proteinExistence type="predicted"/>
<dbReference type="InterPro" id="IPR036388">
    <property type="entry name" value="WH-like_DNA-bd_sf"/>
</dbReference>
<dbReference type="EMBL" id="HG996466">
    <property type="protein sequence ID" value="CAG1858269.1"/>
    <property type="molecule type" value="Genomic_DNA"/>
</dbReference>
<evidence type="ECO:0000256" key="1">
    <source>
        <dbReference type="ARBA" id="ARBA00022603"/>
    </source>
</evidence>
<dbReference type="PROSITE" id="PS51683">
    <property type="entry name" value="SAM_OMT_II"/>
    <property type="match status" value="1"/>
</dbReference>
<dbReference type="Pfam" id="PF00891">
    <property type="entry name" value="Methyltransf_2"/>
    <property type="match status" value="1"/>
</dbReference>
<reference evidence="9" key="2">
    <citation type="submission" date="2021-05" db="UniProtKB">
        <authorList>
            <consortium name="EnsemblPlants"/>
        </authorList>
    </citation>
    <scope>IDENTIFICATION</scope>
    <source>
        <strain evidence="9">subsp. malaccensis</strain>
    </source>
</reference>
<dbReference type="PANTHER" id="PTHR11746">
    <property type="entry name" value="O-METHYLTRANSFERASE"/>
    <property type="match status" value="1"/>
</dbReference>
<evidence type="ECO:0000256" key="5">
    <source>
        <dbReference type="SAM" id="MobiDB-lite"/>
    </source>
</evidence>
<accession>A0A804HP78</accession>
<dbReference type="GO" id="GO:0008757">
    <property type="term" value="F:S-adenosylmethionine-dependent methyltransferase activity"/>
    <property type="evidence" value="ECO:0000318"/>
    <property type="project" value="GO_Central"/>
</dbReference>
<dbReference type="EnsemblPlants" id="Ma01_t01680.1">
    <property type="protein sequence ID" value="Ma01_p01680.1"/>
    <property type="gene ID" value="Ma01_g01680"/>
</dbReference>